<comment type="catalytic activity">
    <reaction evidence="7">
        <text>RX + glutathione = an S-substituted glutathione + a halide anion + H(+)</text>
        <dbReference type="Rhea" id="RHEA:16437"/>
        <dbReference type="ChEBI" id="CHEBI:15378"/>
        <dbReference type="ChEBI" id="CHEBI:16042"/>
        <dbReference type="ChEBI" id="CHEBI:17792"/>
        <dbReference type="ChEBI" id="CHEBI:57925"/>
        <dbReference type="ChEBI" id="CHEBI:90779"/>
        <dbReference type="EC" id="2.5.1.18"/>
    </reaction>
</comment>
<comment type="subcellular location">
    <subcellularLocation>
        <location evidence="1">Cytoplasm</location>
    </subcellularLocation>
</comment>
<gene>
    <name evidence="10" type="ORF">X777_01427</name>
</gene>
<evidence type="ECO:0000256" key="3">
    <source>
        <dbReference type="ARBA" id="ARBA00011738"/>
    </source>
</evidence>
<feature type="domain" description="GST C-terminal" evidence="9">
    <location>
        <begin position="88"/>
        <end position="220"/>
    </location>
</feature>
<accession>A0A026WQV4</accession>
<dbReference type="Gene3D" id="1.20.1050.10">
    <property type="match status" value="1"/>
</dbReference>
<dbReference type="EMBL" id="KK107135">
    <property type="protein sequence ID" value="EZA58046.1"/>
    <property type="molecule type" value="Genomic_DNA"/>
</dbReference>
<protein>
    <recommendedName>
        <fullName evidence="4">glutathione transferase</fullName>
        <ecNumber evidence="4">2.5.1.18</ecNumber>
    </recommendedName>
</protein>
<dbReference type="InterPro" id="IPR036249">
    <property type="entry name" value="Thioredoxin-like_sf"/>
</dbReference>
<dbReference type="FunFam" id="1.20.1050.10:FF:000008">
    <property type="entry name" value="Glutathione S-transferase theta-1"/>
    <property type="match status" value="1"/>
</dbReference>
<dbReference type="PROSITE" id="PS50405">
    <property type="entry name" value="GST_CTER"/>
    <property type="match status" value="1"/>
</dbReference>
<dbReference type="SUPFAM" id="SSF52833">
    <property type="entry name" value="Thioredoxin-like"/>
    <property type="match status" value="1"/>
</dbReference>
<evidence type="ECO:0000256" key="4">
    <source>
        <dbReference type="ARBA" id="ARBA00012452"/>
    </source>
</evidence>
<dbReference type="Pfam" id="PF00043">
    <property type="entry name" value="GST_C"/>
    <property type="match status" value="1"/>
</dbReference>
<comment type="subunit">
    <text evidence="3">Homodimer.</text>
</comment>
<evidence type="ECO:0000256" key="5">
    <source>
        <dbReference type="ARBA" id="ARBA00022490"/>
    </source>
</evidence>
<dbReference type="InterPro" id="IPR040077">
    <property type="entry name" value="GST_C_Theta"/>
</dbReference>
<evidence type="ECO:0000256" key="2">
    <source>
        <dbReference type="ARBA" id="ARBA00009899"/>
    </source>
</evidence>
<dbReference type="InterPro" id="IPR040079">
    <property type="entry name" value="Glutathione_S-Trfase"/>
</dbReference>
<dbReference type="InterPro" id="IPR004046">
    <property type="entry name" value="GST_C"/>
</dbReference>
<reference evidence="10 11" key="1">
    <citation type="journal article" date="2014" name="Curr. Biol.">
        <title>The genome of the clonal raider ant Cerapachys biroi.</title>
        <authorList>
            <person name="Oxley P.R."/>
            <person name="Ji L."/>
            <person name="Fetter-Pruneda I."/>
            <person name="McKenzie S.K."/>
            <person name="Li C."/>
            <person name="Hu H."/>
            <person name="Zhang G."/>
            <person name="Kronauer D.J."/>
        </authorList>
    </citation>
    <scope>NUCLEOTIDE SEQUENCE [LARGE SCALE GENOMIC DNA]</scope>
</reference>
<dbReference type="CDD" id="cd03050">
    <property type="entry name" value="GST_N_Theta"/>
    <property type="match status" value="1"/>
</dbReference>
<dbReference type="InterPro" id="IPR036282">
    <property type="entry name" value="Glutathione-S-Trfase_C_sf"/>
</dbReference>
<dbReference type="STRING" id="2015173.A0A026WQV4"/>
<dbReference type="SFLD" id="SFLDS00019">
    <property type="entry name" value="Glutathione_Transferase_(cytos"/>
    <property type="match status" value="1"/>
</dbReference>
<dbReference type="GO" id="GO:0005737">
    <property type="term" value="C:cytoplasm"/>
    <property type="evidence" value="ECO:0007669"/>
    <property type="project" value="UniProtKB-SubCell"/>
</dbReference>
<dbReference type="InterPro" id="IPR051369">
    <property type="entry name" value="GST_Theta"/>
</dbReference>
<evidence type="ECO:0000256" key="1">
    <source>
        <dbReference type="ARBA" id="ARBA00004496"/>
    </source>
</evidence>
<dbReference type="PANTHER" id="PTHR43917">
    <property type="match status" value="1"/>
</dbReference>
<dbReference type="Proteomes" id="UP000053097">
    <property type="component" value="Unassembled WGS sequence"/>
</dbReference>
<dbReference type="PANTHER" id="PTHR43917:SF8">
    <property type="entry name" value="GH16740P-RELATED"/>
    <property type="match status" value="1"/>
</dbReference>
<sequence>MALKLYYDLLSQPSRAMYIFLKVCNIPFEKHIINLGKLEHFSPEYEQVNPFKKVPAIEHSGFKLTESIGIMRYLCREFKVDDHWYPHDSKQQAKVDEYLEWQHLNTRLYGSTYFLVKFLNPLMLNRPAKPEKVAESESRLSDCLDLIENIWLKDQPYLTGNVISVADIFGACELEQPYMAGYDPKKGRPRLAAWMERVAKETSPHYQEAHKFVQQIVKNVPQTNHSFKL</sequence>
<dbReference type="InterPro" id="IPR010987">
    <property type="entry name" value="Glutathione-S-Trfase_C-like"/>
</dbReference>
<dbReference type="AlphaFoldDB" id="A0A026WQV4"/>
<keyword evidence="11" id="KW-1185">Reference proteome</keyword>
<dbReference type="SUPFAM" id="SSF47616">
    <property type="entry name" value="GST C-terminal domain-like"/>
    <property type="match status" value="1"/>
</dbReference>
<dbReference type="GO" id="GO:0004364">
    <property type="term" value="F:glutathione transferase activity"/>
    <property type="evidence" value="ECO:0007669"/>
    <property type="project" value="UniProtKB-EC"/>
</dbReference>
<feature type="domain" description="GST N-terminal" evidence="8">
    <location>
        <begin position="1"/>
        <end position="82"/>
    </location>
</feature>
<proteinExistence type="inferred from homology"/>
<dbReference type="InterPro" id="IPR004045">
    <property type="entry name" value="Glutathione_S-Trfase_N"/>
</dbReference>
<comment type="similarity">
    <text evidence="2">Belongs to the GST superfamily. Theta family.</text>
</comment>
<keyword evidence="5" id="KW-0963">Cytoplasm</keyword>
<dbReference type="GO" id="GO:0006749">
    <property type="term" value="P:glutathione metabolic process"/>
    <property type="evidence" value="ECO:0007669"/>
    <property type="project" value="TreeGrafter"/>
</dbReference>
<dbReference type="CDD" id="cd03183">
    <property type="entry name" value="GST_C_Theta"/>
    <property type="match status" value="1"/>
</dbReference>
<organism evidence="10 11">
    <name type="scientific">Ooceraea biroi</name>
    <name type="common">Clonal raider ant</name>
    <name type="synonym">Cerapachys biroi</name>
    <dbReference type="NCBI Taxonomy" id="2015173"/>
    <lineage>
        <taxon>Eukaryota</taxon>
        <taxon>Metazoa</taxon>
        <taxon>Ecdysozoa</taxon>
        <taxon>Arthropoda</taxon>
        <taxon>Hexapoda</taxon>
        <taxon>Insecta</taxon>
        <taxon>Pterygota</taxon>
        <taxon>Neoptera</taxon>
        <taxon>Endopterygota</taxon>
        <taxon>Hymenoptera</taxon>
        <taxon>Apocrita</taxon>
        <taxon>Aculeata</taxon>
        <taxon>Formicoidea</taxon>
        <taxon>Formicidae</taxon>
        <taxon>Dorylinae</taxon>
        <taxon>Ooceraea</taxon>
    </lineage>
</organism>
<name>A0A026WQV4_OOCBI</name>
<evidence type="ECO:0000256" key="6">
    <source>
        <dbReference type="ARBA" id="ARBA00022679"/>
    </source>
</evidence>
<dbReference type="FunFam" id="3.40.30.10:FF:000176">
    <property type="entry name" value="Glutathione S-transferase theta-1"/>
    <property type="match status" value="1"/>
</dbReference>
<dbReference type="SFLD" id="SFLDG00358">
    <property type="entry name" value="Main_(cytGST)"/>
    <property type="match status" value="1"/>
</dbReference>
<dbReference type="OMA" id="YFRTIWL"/>
<evidence type="ECO:0000259" key="8">
    <source>
        <dbReference type="PROSITE" id="PS50404"/>
    </source>
</evidence>
<evidence type="ECO:0000256" key="7">
    <source>
        <dbReference type="ARBA" id="ARBA00047960"/>
    </source>
</evidence>
<dbReference type="EC" id="2.5.1.18" evidence="4"/>
<dbReference type="OrthoDB" id="422574at2759"/>
<evidence type="ECO:0000313" key="11">
    <source>
        <dbReference type="Proteomes" id="UP000053097"/>
    </source>
</evidence>
<keyword evidence="6 10" id="KW-0808">Transferase</keyword>
<dbReference type="PROSITE" id="PS50404">
    <property type="entry name" value="GST_NTER"/>
    <property type="match status" value="1"/>
</dbReference>
<dbReference type="SFLD" id="SFLDG01153">
    <property type="entry name" value="Main.4:_Theta-like"/>
    <property type="match status" value="1"/>
</dbReference>
<evidence type="ECO:0000259" key="9">
    <source>
        <dbReference type="PROSITE" id="PS50405"/>
    </source>
</evidence>
<dbReference type="Pfam" id="PF02798">
    <property type="entry name" value="GST_N"/>
    <property type="match status" value="1"/>
</dbReference>
<evidence type="ECO:0000313" key="10">
    <source>
        <dbReference type="EMBL" id="EZA58046.1"/>
    </source>
</evidence>
<dbReference type="InterPro" id="IPR040075">
    <property type="entry name" value="GST_N_Theta"/>
</dbReference>
<dbReference type="Gene3D" id="3.40.30.10">
    <property type="entry name" value="Glutaredoxin"/>
    <property type="match status" value="1"/>
</dbReference>